<feature type="compositionally biased region" description="Polar residues" evidence="2">
    <location>
        <begin position="11"/>
        <end position="21"/>
    </location>
</feature>
<feature type="compositionally biased region" description="Acidic residues" evidence="2">
    <location>
        <begin position="1"/>
        <end position="10"/>
    </location>
</feature>
<dbReference type="GeneID" id="20812889"/>
<evidence type="ECO:0008006" key="4">
    <source>
        <dbReference type="Google" id="ProtNLM"/>
    </source>
</evidence>
<feature type="region of interest" description="Disordered" evidence="2">
    <location>
        <begin position="1"/>
        <end position="28"/>
    </location>
</feature>
<sequence>MDLNADEDSDVVSSLGHTSAKASKASHRRVWSVGVGGAVELNKLKKEQEVKILHSELEKQSRALEESQEETQLAARIGQSLLLQKQQLDYEMEDKVSALTQRCGDATSQVQELDAKYKSATVQCRQLDQLRVQHELQIEDLTDKHVATTSALKTLKDELVHARAKTIEASAQNTHLMTEVEELKKRVVDLKQVNGKLNADLGKVNLHLGELGDSNRELELQVSELTERLQSAVVDADKFVALQAEHGTTVKAWKEAV</sequence>
<evidence type="ECO:0000313" key="3">
    <source>
        <dbReference type="EMBL" id="ETV74837.1"/>
    </source>
</evidence>
<feature type="coiled-coil region" evidence="1">
    <location>
        <begin position="110"/>
        <end position="235"/>
    </location>
</feature>
<evidence type="ECO:0000256" key="1">
    <source>
        <dbReference type="SAM" id="Coils"/>
    </source>
</evidence>
<dbReference type="AlphaFoldDB" id="W4G538"/>
<name>W4G538_APHAT</name>
<dbReference type="RefSeq" id="XP_009835924.1">
    <property type="nucleotide sequence ID" value="XM_009837622.1"/>
</dbReference>
<evidence type="ECO:0000256" key="2">
    <source>
        <dbReference type="SAM" id="MobiDB-lite"/>
    </source>
</evidence>
<dbReference type="EMBL" id="KI913143">
    <property type="protein sequence ID" value="ETV74837.1"/>
    <property type="molecule type" value="Genomic_DNA"/>
</dbReference>
<reference evidence="3" key="1">
    <citation type="submission" date="2013-12" db="EMBL/GenBank/DDBJ databases">
        <title>The Genome Sequence of Aphanomyces astaci APO3.</title>
        <authorList>
            <consortium name="The Broad Institute Genomics Platform"/>
            <person name="Russ C."/>
            <person name="Tyler B."/>
            <person name="van West P."/>
            <person name="Dieguez-Uribeondo J."/>
            <person name="Young S.K."/>
            <person name="Zeng Q."/>
            <person name="Gargeya S."/>
            <person name="Fitzgerald M."/>
            <person name="Abouelleil A."/>
            <person name="Alvarado L."/>
            <person name="Chapman S.B."/>
            <person name="Gainer-Dewar J."/>
            <person name="Goldberg J."/>
            <person name="Griggs A."/>
            <person name="Gujja S."/>
            <person name="Hansen M."/>
            <person name="Howarth C."/>
            <person name="Imamovic A."/>
            <person name="Ireland A."/>
            <person name="Larimer J."/>
            <person name="McCowan C."/>
            <person name="Murphy C."/>
            <person name="Pearson M."/>
            <person name="Poon T.W."/>
            <person name="Priest M."/>
            <person name="Roberts A."/>
            <person name="Saif S."/>
            <person name="Shea T."/>
            <person name="Sykes S."/>
            <person name="Wortman J."/>
            <person name="Nusbaum C."/>
            <person name="Birren B."/>
        </authorList>
    </citation>
    <scope>NUCLEOTIDE SEQUENCE [LARGE SCALE GENOMIC DNA]</scope>
    <source>
        <strain evidence="3">APO3</strain>
    </source>
</reference>
<keyword evidence="1" id="KW-0175">Coiled coil</keyword>
<dbReference type="VEuPathDB" id="FungiDB:H257_10893"/>
<gene>
    <name evidence="3" type="ORF">H257_10893</name>
</gene>
<proteinExistence type="predicted"/>
<organism evidence="3">
    <name type="scientific">Aphanomyces astaci</name>
    <name type="common">Crayfish plague agent</name>
    <dbReference type="NCBI Taxonomy" id="112090"/>
    <lineage>
        <taxon>Eukaryota</taxon>
        <taxon>Sar</taxon>
        <taxon>Stramenopiles</taxon>
        <taxon>Oomycota</taxon>
        <taxon>Saprolegniomycetes</taxon>
        <taxon>Saprolegniales</taxon>
        <taxon>Verrucalvaceae</taxon>
        <taxon>Aphanomyces</taxon>
    </lineage>
</organism>
<protein>
    <recommendedName>
        <fullName evidence="4">Myosin tail domain-containing protein</fullName>
    </recommendedName>
</protein>
<dbReference type="OrthoDB" id="75116at2759"/>
<accession>W4G538</accession>